<name>A0A0D2KFG0_9EURO</name>
<dbReference type="EMBL" id="KN848064">
    <property type="protein sequence ID" value="KIY02205.1"/>
    <property type="molecule type" value="Genomic_DNA"/>
</dbReference>
<sequence length="189" mass="20052">MQYSLTTSKLVALLGVVGVLPLVACHGLSRRQTEDVGGAQNAWEQDTGIVSTFLSNAATFSGATLVAQAQQALNAENDELTHKAVLDAVFLNVADPNPLVVQANEVLVGEQTFNNVVINLQTFVDEGASFSTQDIINLVGVINGVRCTEVLPAIDLYFQAAAEVVQDGIQLTAVRPTNCPSGSKQKREL</sequence>
<keyword evidence="2" id="KW-1185">Reference proteome</keyword>
<dbReference type="STRING" id="1442371.A0A0D2KFG0"/>
<proteinExistence type="predicted"/>
<evidence type="ECO:0000313" key="1">
    <source>
        <dbReference type="EMBL" id="KIY02205.1"/>
    </source>
</evidence>
<evidence type="ECO:0000313" key="2">
    <source>
        <dbReference type="Proteomes" id="UP000053411"/>
    </source>
</evidence>
<dbReference type="RefSeq" id="XP_016636327.1">
    <property type="nucleotide sequence ID" value="XM_016772857.1"/>
</dbReference>
<dbReference type="GeneID" id="27708089"/>
<dbReference type="OrthoDB" id="2117996at2759"/>
<accession>A0A0D2KFG0</accession>
<reference evidence="1 2" key="1">
    <citation type="submission" date="2015-01" db="EMBL/GenBank/DDBJ databases">
        <title>The Genome Sequence of Fonsecaea multimorphosa CBS 102226.</title>
        <authorList>
            <consortium name="The Broad Institute Genomics Platform"/>
            <person name="Cuomo C."/>
            <person name="de Hoog S."/>
            <person name="Gorbushina A."/>
            <person name="Stielow B."/>
            <person name="Teixiera M."/>
            <person name="Abouelleil A."/>
            <person name="Chapman S.B."/>
            <person name="Priest M."/>
            <person name="Young S.K."/>
            <person name="Wortman J."/>
            <person name="Nusbaum C."/>
            <person name="Birren B."/>
        </authorList>
    </citation>
    <scope>NUCLEOTIDE SEQUENCE [LARGE SCALE GENOMIC DNA]</scope>
    <source>
        <strain evidence="1 2">CBS 102226</strain>
    </source>
</reference>
<protein>
    <submittedName>
        <fullName evidence="1">Uncharacterized protein</fullName>
    </submittedName>
</protein>
<gene>
    <name evidence="1" type="ORF">Z520_02343</name>
</gene>
<dbReference type="AlphaFoldDB" id="A0A0D2KFG0"/>
<dbReference type="VEuPathDB" id="FungiDB:Z520_02343"/>
<organism evidence="1 2">
    <name type="scientific">Fonsecaea multimorphosa CBS 102226</name>
    <dbReference type="NCBI Taxonomy" id="1442371"/>
    <lineage>
        <taxon>Eukaryota</taxon>
        <taxon>Fungi</taxon>
        <taxon>Dikarya</taxon>
        <taxon>Ascomycota</taxon>
        <taxon>Pezizomycotina</taxon>
        <taxon>Eurotiomycetes</taxon>
        <taxon>Chaetothyriomycetidae</taxon>
        <taxon>Chaetothyriales</taxon>
        <taxon>Herpotrichiellaceae</taxon>
        <taxon>Fonsecaea</taxon>
    </lineage>
</organism>
<dbReference type="Proteomes" id="UP000053411">
    <property type="component" value="Unassembled WGS sequence"/>
</dbReference>